<dbReference type="AlphaFoldDB" id="A0A8K0NVE4"/>
<sequence>MQAQISDLEYRIRQQNEIHRQIRATKGALVFAKPAEQVHQSPQTVVVNGFHHTEMGKNVEGCAGEGDTCCRVRPLRFLPRKRRLLRASDPGGVGGDGGKRGRGSCVSPPSKAAEVLCTGCHQNALGVPPCVLCSAPRQGQSAPSLSAPRAAPPCSLPVPERVARIDPSFHPILSFPRDISADIHVGAIMKTQIWQQEVLSEKGKPSLANLTHSSTSAGRSGGSTAGIARRRRGGAIGGARRGRRPTLSGGSLPEELEEESSAPGSELNPGARGGASLSSRRRNYAGFRIKKVTPNALTSKLRHKLTKGRRGRGRVGGNHCDSLNRHNQKRLKAAMSLQSVCDEADEQLRMEMVLSSHGTFSAPGTAPSSPFPPASPGSTSPPHHSSASSSSSTSSASHPHHHHHSPYSPSSSSIAPGSYSIGTGGDRKASMLHDLLSRRKRENSYDIDNIVIPYSVAASTRVEKLPYKEILTPKWRVVEPFPPKKLEAGDNGVVRRSSHESEEEDVSAEAVAERHERCEQEERKRFLRLLRRPHGANSGSGDAKSQGGGRGGRRGRADSRAESSGQNTPDPLSPDHHSACPSPLPLSAANSPPPTPLPLPPLPEEADSQDATDSSATLSSSKNPAESLAQALSSSSSSSKSQESQSQSEPAVSVAAKSQTSSETAVPSQAKVSEGRMSITESSASPFKTQVSKSNNSGSKGSKGWNEGPASARRRTVSSSLLHPHSGCGRERSTTPIDPYDEYPLPKPFEPYVFPLSEEFYKQLLAKMPPGHHFPPVCPSLSSPHPSQPSSKASSTNGDGPTEVTQPPPSVSSSKNGNSIEQVPSAPRSPCSETTESVLEEDDRGEDDLGQGDVGDNDDPDWTLRDEVRGRASKR</sequence>
<organism evidence="3 4">
    <name type="scientific">Ladona fulva</name>
    <name type="common">Scarce chaser dragonfly</name>
    <name type="synonym">Libellula fulva</name>
    <dbReference type="NCBI Taxonomy" id="123851"/>
    <lineage>
        <taxon>Eukaryota</taxon>
        <taxon>Metazoa</taxon>
        <taxon>Ecdysozoa</taxon>
        <taxon>Arthropoda</taxon>
        <taxon>Hexapoda</taxon>
        <taxon>Insecta</taxon>
        <taxon>Pterygota</taxon>
        <taxon>Palaeoptera</taxon>
        <taxon>Odonata</taxon>
        <taxon>Epiprocta</taxon>
        <taxon>Anisoptera</taxon>
        <taxon>Libelluloidea</taxon>
        <taxon>Libellulidae</taxon>
        <taxon>Ladona</taxon>
    </lineage>
</organism>
<feature type="region of interest" description="Disordered" evidence="1">
    <location>
        <begin position="81"/>
        <end position="106"/>
    </location>
</feature>
<feature type="region of interest" description="Disordered" evidence="1">
    <location>
        <begin position="358"/>
        <end position="422"/>
    </location>
</feature>
<comment type="caution">
    <text evidence="3">The sequence shown here is derived from an EMBL/GenBank/DDBJ whole genome shotgun (WGS) entry which is preliminary data.</text>
</comment>
<feature type="region of interest" description="Disordered" evidence="1">
    <location>
        <begin position="205"/>
        <end position="279"/>
    </location>
</feature>
<dbReference type="PANTHER" id="PTHR22443:SF18">
    <property type="entry name" value="NON-SPECIFIC LETHAL 1, ISOFORM M"/>
    <property type="match status" value="1"/>
</dbReference>
<dbReference type="InterPro" id="IPR029332">
    <property type="entry name" value="PEHE_dom"/>
</dbReference>
<feature type="compositionally biased region" description="Acidic residues" evidence="1">
    <location>
        <begin position="838"/>
        <end position="861"/>
    </location>
</feature>
<feature type="compositionally biased region" description="Basic residues" evidence="1">
    <location>
        <begin position="525"/>
        <end position="534"/>
    </location>
</feature>
<evidence type="ECO:0000256" key="1">
    <source>
        <dbReference type="SAM" id="MobiDB-lite"/>
    </source>
</evidence>
<feature type="compositionally biased region" description="Polar residues" evidence="1">
    <location>
        <begin position="679"/>
        <end position="691"/>
    </location>
</feature>
<dbReference type="Proteomes" id="UP000792457">
    <property type="component" value="Unassembled WGS sequence"/>
</dbReference>
<feature type="region of interest" description="Disordered" evidence="1">
    <location>
        <begin position="768"/>
        <end position="875"/>
    </location>
</feature>
<proteinExistence type="predicted"/>
<feature type="region of interest" description="Disordered" evidence="1">
    <location>
        <begin position="302"/>
        <end position="324"/>
    </location>
</feature>
<feature type="region of interest" description="Disordered" evidence="1">
    <location>
        <begin position="485"/>
        <end position="749"/>
    </location>
</feature>
<evidence type="ECO:0000259" key="2">
    <source>
        <dbReference type="SMART" id="SM01300"/>
    </source>
</evidence>
<feature type="compositionally biased region" description="Low complexity" evidence="1">
    <location>
        <begin position="779"/>
        <end position="795"/>
    </location>
</feature>
<dbReference type="GO" id="GO:0044545">
    <property type="term" value="C:NSL complex"/>
    <property type="evidence" value="ECO:0007669"/>
    <property type="project" value="TreeGrafter"/>
</dbReference>
<feature type="compositionally biased region" description="Polar residues" evidence="1">
    <location>
        <begin position="657"/>
        <end position="671"/>
    </location>
</feature>
<evidence type="ECO:0000313" key="3">
    <source>
        <dbReference type="EMBL" id="KAG8226010.1"/>
    </source>
</evidence>
<reference evidence="3" key="2">
    <citation type="submission" date="2017-10" db="EMBL/GenBank/DDBJ databases">
        <title>Ladona fulva Genome sequencing and assembly.</title>
        <authorList>
            <person name="Murali S."/>
            <person name="Richards S."/>
            <person name="Bandaranaike D."/>
            <person name="Bellair M."/>
            <person name="Blankenburg K."/>
            <person name="Chao H."/>
            <person name="Dinh H."/>
            <person name="Doddapaneni H."/>
            <person name="Dugan-Rocha S."/>
            <person name="Elkadiri S."/>
            <person name="Gnanaolivu R."/>
            <person name="Hernandez B."/>
            <person name="Skinner E."/>
            <person name="Javaid M."/>
            <person name="Lee S."/>
            <person name="Li M."/>
            <person name="Ming W."/>
            <person name="Munidasa M."/>
            <person name="Muniz J."/>
            <person name="Nguyen L."/>
            <person name="Hughes D."/>
            <person name="Osuji N."/>
            <person name="Pu L.-L."/>
            <person name="Puazo M."/>
            <person name="Qu C."/>
            <person name="Quiroz J."/>
            <person name="Raj R."/>
            <person name="Weissenberger G."/>
            <person name="Xin Y."/>
            <person name="Zou X."/>
            <person name="Han Y."/>
            <person name="Worley K."/>
            <person name="Muzny D."/>
            <person name="Gibbs R."/>
        </authorList>
    </citation>
    <scope>NUCLEOTIDE SEQUENCE</scope>
    <source>
        <strain evidence="3">Sampled in the wild</strain>
    </source>
</reference>
<feature type="compositionally biased region" description="Low complexity" evidence="1">
    <location>
        <begin position="376"/>
        <end position="397"/>
    </location>
</feature>
<feature type="compositionally biased region" description="Low complexity" evidence="1">
    <location>
        <begin position="359"/>
        <end position="368"/>
    </location>
</feature>
<name>A0A8K0NVE4_LADFU</name>
<feature type="compositionally biased region" description="Low complexity" evidence="1">
    <location>
        <begin position="579"/>
        <end position="590"/>
    </location>
</feature>
<dbReference type="GO" id="GO:0035035">
    <property type="term" value="F:histone acetyltransferase binding"/>
    <property type="evidence" value="ECO:0007669"/>
    <property type="project" value="TreeGrafter"/>
</dbReference>
<evidence type="ECO:0000313" key="4">
    <source>
        <dbReference type="Proteomes" id="UP000792457"/>
    </source>
</evidence>
<feature type="compositionally biased region" description="Basic and acidic residues" evidence="1">
    <location>
        <begin position="862"/>
        <end position="875"/>
    </location>
</feature>
<dbReference type="OrthoDB" id="6022640at2759"/>
<reference evidence="3" key="1">
    <citation type="submission" date="2013-04" db="EMBL/GenBank/DDBJ databases">
        <authorList>
            <person name="Qu J."/>
            <person name="Murali S.C."/>
            <person name="Bandaranaike D."/>
            <person name="Bellair M."/>
            <person name="Blankenburg K."/>
            <person name="Chao H."/>
            <person name="Dinh H."/>
            <person name="Doddapaneni H."/>
            <person name="Downs B."/>
            <person name="Dugan-Rocha S."/>
            <person name="Elkadiri S."/>
            <person name="Gnanaolivu R.D."/>
            <person name="Hernandez B."/>
            <person name="Javaid M."/>
            <person name="Jayaseelan J.C."/>
            <person name="Lee S."/>
            <person name="Li M."/>
            <person name="Ming W."/>
            <person name="Munidasa M."/>
            <person name="Muniz J."/>
            <person name="Nguyen L."/>
            <person name="Ongeri F."/>
            <person name="Osuji N."/>
            <person name="Pu L.-L."/>
            <person name="Puazo M."/>
            <person name="Qu C."/>
            <person name="Quiroz J."/>
            <person name="Raj R."/>
            <person name="Weissenberger G."/>
            <person name="Xin Y."/>
            <person name="Zou X."/>
            <person name="Han Y."/>
            <person name="Richards S."/>
            <person name="Worley K."/>
            <person name="Muzny D."/>
            <person name="Gibbs R."/>
        </authorList>
    </citation>
    <scope>NUCLEOTIDE SEQUENCE</scope>
    <source>
        <strain evidence="3">Sampled in the wild</strain>
    </source>
</reference>
<feature type="compositionally biased region" description="Basic residues" evidence="1">
    <location>
        <begin position="302"/>
        <end position="313"/>
    </location>
</feature>
<keyword evidence="4" id="KW-1185">Reference proteome</keyword>
<dbReference type="EMBL" id="KZ308263">
    <property type="protein sequence ID" value="KAG8226010.1"/>
    <property type="molecule type" value="Genomic_DNA"/>
</dbReference>
<dbReference type="InterPro" id="IPR026180">
    <property type="entry name" value="NSL1"/>
</dbReference>
<feature type="compositionally biased region" description="Basic and acidic residues" evidence="1">
    <location>
        <begin position="511"/>
        <end position="524"/>
    </location>
</feature>
<gene>
    <name evidence="3" type="ORF">J437_LFUL015936</name>
</gene>
<protein>
    <recommendedName>
        <fullName evidence="2">PEHE domain-containing protein</fullName>
    </recommendedName>
</protein>
<dbReference type="PANTHER" id="PTHR22443">
    <property type="entry name" value="NON-SPECIFIC LETHAL 1, ISOFORM M"/>
    <property type="match status" value="1"/>
</dbReference>
<feature type="compositionally biased region" description="Low complexity" evidence="1">
    <location>
        <begin position="611"/>
        <end position="656"/>
    </location>
</feature>
<accession>A0A8K0NVE4</accession>
<feature type="compositionally biased region" description="Pro residues" evidence="1">
    <location>
        <begin position="591"/>
        <end position="603"/>
    </location>
</feature>
<feature type="compositionally biased region" description="Polar residues" evidence="1">
    <location>
        <begin position="796"/>
        <end position="822"/>
    </location>
</feature>
<dbReference type="SMART" id="SM01300">
    <property type="entry name" value="PEHE"/>
    <property type="match status" value="1"/>
</dbReference>
<feature type="compositionally biased region" description="Low complexity" evidence="1">
    <location>
        <begin position="692"/>
        <end position="706"/>
    </location>
</feature>
<feature type="compositionally biased region" description="Low complexity" evidence="1">
    <location>
        <begin position="406"/>
        <end position="421"/>
    </location>
</feature>
<feature type="domain" description="PEHE" evidence="2">
    <location>
        <begin position="470"/>
        <end position="625"/>
    </location>
</feature>